<proteinExistence type="predicted"/>
<dbReference type="AlphaFoldDB" id="A0A382VUH6"/>
<organism evidence="1">
    <name type="scientific">marine metagenome</name>
    <dbReference type="NCBI Taxonomy" id="408172"/>
    <lineage>
        <taxon>unclassified sequences</taxon>
        <taxon>metagenomes</taxon>
        <taxon>ecological metagenomes</taxon>
    </lineage>
</organism>
<reference evidence="1" key="1">
    <citation type="submission" date="2018-05" db="EMBL/GenBank/DDBJ databases">
        <authorList>
            <person name="Lanie J.A."/>
            <person name="Ng W.-L."/>
            <person name="Kazmierczak K.M."/>
            <person name="Andrzejewski T.M."/>
            <person name="Davidsen T.M."/>
            <person name="Wayne K.J."/>
            <person name="Tettelin H."/>
            <person name="Glass J.I."/>
            <person name="Rusch D."/>
            <person name="Podicherti R."/>
            <person name="Tsui H.-C.T."/>
            <person name="Winkler M.E."/>
        </authorList>
    </citation>
    <scope>NUCLEOTIDE SEQUENCE</scope>
</reference>
<protein>
    <submittedName>
        <fullName evidence="1">Uncharacterized protein</fullName>
    </submittedName>
</protein>
<gene>
    <name evidence="1" type="ORF">METZ01_LOCUS402362</name>
</gene>
<accession>A0A382VUH6</accession>
<dbReference type="EMBL" id="UINC01154302">
    <property type="protein sequence ID" value="SVD49508.1"/>
    <property type="molecule type" value="Genomic_DNA"/>
</dbReference>
<sequence>MLYTKRRQDELIKNAESMMSKAQSKWATMFWTGVWKQLCIKFNKVN</sequence>
<evidence type="ECO:0000313" key="1">
    <source>
        <dbReference type="EMBL" id="SVD49508.1"/>
    </source>
</evidence>
<name>A0A382VUH6_9ZZZZ</name>